<name>A0AAW9RBE0_9GAMM</name>
<keyword evidence="9" id="KW-1185">Reference proteome</keyword>
<keyword evidence="4 6" id="KW-1133">Transmembrane helix</keyword>
<protein>
    <submittedName>
        <fullName evidence="8">Phospholipase D-like domain-containing protein</fullName>
    </submittedName>
</protein>
<evidence type="ECO:0000256" key="6">
    <source>
        <dbReference type="SAM" id="Phobius"/>
    </source>
</evidence>
<dbReference type="SMART" id="SM00155">
    <property type="entry name" value="PLDc"/>
    <property type="match status" value="2"/>
</dbReference>
<gene>
    <name evidence="8" type="ORF">V3330_00035</name>
</gene>
<comment type="caution">
    <text evidence="8">The sequence shown here is derived from an EMBL/GenBank/DDBJ whole genome shotgun (WGS) entry which is preliminary data.</text>
</comment>
<evidence type="ECO:0000259" key="7">
    <source>
        <dbReference type="PROSITE" id="PS50035"/>
    </source>
</evidence>
<dbReference type="PROSITE" id="PS50035">
    <property type="entry name" value="PLD"/>
    <property type="match status" value="2"/>
</dbReference>
<sequence length="465" mass="51503">MILEYLLSLISLYLVIVTIGVVHVLLYKRDARSALGWIGLILVFPVAGALLYLLFGINRVRRKARRISLRVEPEGGWRRAGLLPEGGACLDNVGFAITGLGLKPGNSVHCYHDGEEAFPAMLDAIQAARREVLLSSYIFDNDSTGQQFVDALASARDRGVDVRVLIDDVGMRYSFPTVARAFRKAGLEFRRFMPLRLIPPSLSLNLRTHRKLLITDRTLAFAGGMNIGDRQLARGHSRHRASDLHFGFEGPAVGEFVRLFEEDWRFMGGEKLSHRQARTVPAGDAEVRVISDGPDETLDSLALLIGGTIGRARQRAWIMTPYFLPDRALTGCLQAAALSGVDVRVMIPETNNWPVVQWALQHTMAELLIAGVRILRRPAPFAHSKCIIIDEDYALVGSSNLDPRSLRLNFEVGVEVFDPALNEHLATHFEALVPTCSTYTMPTINARSTPVRLRDAAAALFSPYL</sequence>
<comment type="subcellular location">
    <subcellularLocation>
        <location evidence="1">Cell membrane</location>
        <topology evidence="1">Multi-pass membrane protein</topology>
    </subcellularLocation>
</comment>
<evidence type="ECO:0000256" key="5">
    <source>
        <dbReference type="ARBA" id="ARBA00023136"/>
    </source>
</evidence>
<keyword evidence="5 6" id="KW-0472">Membrane</keyword>
<dbReference type="GO" id="GO:0005886">
    <property type="term" value="C:plasma membrane"/>
    <property type="evidence" value="ECO:0007669"/>
    <property type="project" value="UniProtKB-SubCell"/>
</dbReference>
<feature type="transmembrane region" description="Helical" evidence="6">
    <location>
        <begin position="34"/>
        <end position="55"/>
    </location>
</feature>
<dbReference type="GO" id="GO:0032049">
    <property type="term" value="P:cardiolipin biosynthetic process"/>
    <property type="evidence" value="ECO:0007669"/>
    <property type="project" value="UniProtKB-ARBA"/>
</dbReference>
<evidence type="ECO:0000256" key="2">
    <source>
        <dbReference type="ARBA" id="ARBA00022475"/>
    </source>
</evidence>
<dbReference type="AlphaFoldDB" id="A0AAW9RBE0"/>
<evidence type="ECO:0000256" key="4">
    <source>
        <dbReference type="ARBA" id="ARBA00022989"/>
    </source>
</evidence>
<dbReference type="SUPFAM" id="SSF56024">
    <property type="entry name" value="Phospholipase D/nuclease"/>
    <property type="match status" value="2"/>
</dbReference>
<dbReference type="InterPro" id="IPR027379">
    <property type="entry name" value="CLS_N"/>
</dbReference>
<dbReference type="Proteomes" id="UP001359886">
    <property type="component" value="Unassembled WGS sequence"/>
</dbReference>
<reference evidence="8 9" key="1">
    <citation type="submission" date="2024-02" db="EMBL/GenBank/DDBJ databases">
        <title>A novel Wenzhouxiangellaceae bacterium, isolated from coastal sediments.</title>
        <authorList>
            <person name="Du Z.-J."/>
            <person name="Ye Y.-Q."/>
            <person name="Zhang X.-Y."/>
        </authorList>
    </citation>
    <scope>NUCLEOTIDE SEQUENCE [LARGE SCALE GENOMIC DNA]</scope>
    <source>
        <strain evidence="8 9">CH-27</strain>
    </source>
</reference>
<organism evidence="8 9">
    <name type="scientific">Elongatibacter sediminis</name>
    <dbReference type="NCBI Taxonomy" id="3119006"/>
    <lineage>
        <taxon>Bacteria</taxon>
        <taxon>Pseudomonadati</taxon>
        <taxon>Pseudomonadota</taxon>
        <taxon>Gammaproteobacteria</taxon>
        <taxon>Chromatiales</taxon>
        <taxon>Wenzhouxiangellaceae</taxon>
        <taxon>Elongatibacter</taxon>
    </lineage>
</organism>
<keyword evidence="2" id="KW-1003">Cell membrane</keyword>
<evidence type="ECO:0000313" key="8">
    <source>
        <dbReference type="EMBL" id="MEJ8565993.1"/>
    </source>
</evidence>
<dbReference type="EMBL" id="JAZHOG010000001">
    <property type="protein sequence ID" value="MEJ8565993.1"/>
    <property type="molecule type" value="Genomic_DNA"/>
</dbReference>
<dbReference type="PANTHER" id="PTHR21248">
    <property type="entry name" value="CARDIOLIPIN SYNTHASE"/>
    <property type="match status" value="1"/>
</dbReference>
<dbReference type="Pfam" id="PF13396">
    <property type="entry name" value="PLDc_N"/>
    <property type="match status" value="1"/>
</dbReference>
<dbReference type="InterPro" id="IPR025202">
    <property type="entry name" value="PLD-like_dom"/>
</dbReference>
<dbReference type="GO" id="GO:0008808">
    <property type="term" value="F:cardiolipin synthase activity"/>
    <property type="evidence" value="ECO:0007669"/>
    <property type="project" value="TreeGrafter"/>
</dbReference>
<dbReference type="Gene3D" id="3.30.870.10">
    <property type="entry name" value="Endonuclease Chain A"/>
    <property type="match status" value="2"/>
</dbReference>
<feature type="domain" description="PLD phosphodiesterase" evidence="7">
    <location>
        <begin position="204"/>
        <end position="231"/>
    </location>
</feature>
<feature type="transmembrane region" description="Helical" evidence="6">
    <location>
        <begin position="6"/>
        <end position="27"/>
    </location>
</feature>
<proteinExistence type="predicted"/>
<dbReference type="InterPro" id="IPR001736">
    <property type="entry name" value="PLipase_D/transphosphatidylase"/>
</dbReference>
<feature type="domain" description="PLD phosphodiesterase" evidence="7">
    <location>
        <begin position="383"/>
        <end position="405"/>
    </location>
</feature>
<evidence type="ECO:0000313" key="9">
    <source>
        <dbReference type="Proteomes" id="UP001359886"/>
    </source>
</evidence>
<accession>A0AAW9RBE0</accession>
<dbReference type="PANTHER" id="PTHR21248:SF22">
    <property type="entry name" value="PHOSPHOLIPASE D"/>
    <property type="match status" value="1"/>
</dbReference>
<dbReference type="Pfam" id="PF13091">
    <property type="entry name" value="PLDc_2"/>
    <property type="match status" value="2"/>
</dbReference>
<dbReference type="RefSeq" id="WP_354693317.1">
    <property type="nucleotide sequence ID" value="NZ_JAZHOG010000001.1"/>
</dbReference>
<keyword evidence="3 6" id="KW-0812">Transmembrane</keyword>
<evidence type="ECO:0000256" key="1">
    <source>
        <dbReference type="ARBA" id="ARBA00004651"/>
    </source>
</evidence>
<dbReference type="CDD" id="cd09157">
    <property type="entry name" value="PLDc_CLS_unchar2_1"/>
    <property type="match status" value="1"/>
</dbReference>
<evidence type="ECO:0000256" key="3">
    <source>
        <dbReference type="ARBA" id="ARBA00022692"/>
    </source>
</evidence>